<protein>
    <recommendedName>
        <fullName evidence="10">Mid2 domain-containing protein</fullName>
    </recommendedName>
</protein>
<dbReference type="PANTHER" id="PTHR15549">
    <property type="entry name" value="PAIRED IMMUNOGLOBULIN-LIKE TYPE 2 RECEPTOR"/>
    <property type="match status" value="1"/>
</dbReference>
<dbReference type="GO" id="GO:0071944">
    <property type="term" value="C:cell periphery"/>
    <property type="evidence" value="ECO:0007669"/>
    <property type="project" value="UniProtKB-ARBA"/>
</dbReference>
<dbReference type="GO" id="GO:0016020">
    <property type="term" value="C:membrane"/>
    <property type="evidence" value="ECO:0007669"/>
    <property type="project" value="UniProtKB-SubCell"/>
</dbReference>
<proteinExistence type="predicted"/>
<keyword evidence="3 6" id="KW-1133">Transmembrane helix</keyword>
<evidence type="ECO:0000256" key="1">
    <source>
        <dbReference type="ARBA" id="ARBA00004167"/>
    </source>
</evidence>
<evidence type="ECO:0000256" key="7">
    <source>
        <dbReference type="SAM" id="SignalP"/>
    </source>
</evidence>
<feature type="signal peptide" evidence="7">
    <location>
        <begin position="1"/>
        <end position="21"/>
    </location>
</feature>
<feature type="transmembrane region" description="Helical" evidence="6">
    <location>
        <begin position="195"/>
        <end position="217"/>
    </location>
</feature>
<evidence type="ECO:0000256" key="6">
    <source>
        <dbReference type="SAM" id="Phobius"/>
    </source>
</evidence>
<dbReference type="AlphaFoldDB" id="A0AAI8Z328"/>
<organism evidence="8 9">
    <name type="scientific">Lecanosticta acicola</name>
    <dbReference type="NCBI Taxonomy" id="111012"/>
    <lineage>
        <taxon>Eukaryota</taxon>
        <taxon>Fungi</taxon>
        <taxon>Dikarya</taxon>
        <taxon>Ascomycota</taxon>
        <taxon>Pezizomycotina</taxon>
        <taxon>Dothideomycetes</taxon>
        <taxon>Dothideomycetidae</taxon>
        <taxon>Mycosphaerellales</taxon>
        <taxon>Mycosphaerellaceae</taxon>
        <taxon>Lecanosticta</taxon>
    </lineage>
</organism>
<keyword evidence="9" id="KW-1185">Reference proteome</keyword>
<evidence type="ECO:0000256" key="2">
    <source>
        <dbReference type="ARBA" id="ARBA00022692"/>
    </source>
</evidence>
<keyword evidence="7" id="KW-0732">Signal</keyword>
<feature type="region of interest" description="Disordered" evidence="5">
    <location>
        <begin position="223"/>
        <end position="302"/>
    </location>
</feature>
<sequence>MAKSNVMVVALLCSYIAVTTAQTPDNQCFWKNSAGIVSESTQGWHVCNNTKTTATGASLCCLNGAQCGEDSICHFPGGSQGGTGWFLGGCTDGSYNDPICAKACTDFGTTWIQYNNSEQLWHCCGNDDCGQPNTPSNETFQAVAQTAWSALPSTATSTASTATATGTNGASQTSNASSNNDSDNSSSGLSTGAQAGIGVGVAVGAIVVITAFAFWFLRRRKNSGGAESSAEVQGMMSHKDDEDYQYQGVAAPAYPGKPQPRNNKDPIEMSQEQRVELGSGPSAPQELGATQDPSELPGDERR</sequence>
<comment type="caution">
    <text evidence="8">The sequence shown here is derived from an EMBL/GenBank/DDBJ whole genome shotgun (WGS) entry which is preliminary data.</text>
</comment>
<dbReference type="PANTHER" id="PTHR15549:SF26">
    <property type="entry name" value="AXIAL BUDDING PATTERN PROTEIN 2-RELATED"/>
    <property type="match status" value="1"/>
</dbReference>
<dbReference type="InterPro" id="IPR051694">
    <property type="entry name" value="Immunoregulatory_rcpt-like"/>
</dbReference>
<reference evidence="8" key="1">
    <citation type="submission" date="2023-11" db="EMBL/GenBank/DDBJ databases">
        <authorList>
            <person name="Alioto T."/>
            <person name="Alioto T."/>
            <person name="Gomez Garrido J."/>
        </authorList>
    </citation>
    <scope>NUCLEOTIDE SEQUENCE</scope>
</reference>
<accession>A0AAI8Z328</accession>
<dbReference type="EMBL" id="CAVMBE010000050">
    <property type="protein sequence ID" value="CAK4031565.1"/>
    <property type="molecule type" value="Genomic_DNA"/>
</dbReference>
<feature type="chain" id="PRO_5042532428" description="Mid2 domain-containing protein" evidence="7">
    <location>
        <begin position="22"/>
        <end position="302"/>
    </location>
</feature>
<name>A0AAI8Z328_9PEZI</name>
<feature type="compositionally biased region" description="Basic and acidic residues" evidence="5">
    <location>
        <begin position="262"/>
        <end position="275"/>
    </location>
</feature>
<feature type="region of interest" description="Disordered" evidence="5">
    <location>
        <begin position="158"/>
        <end position="190"/>
    </location>
</feature>
<dbReference type="Proteomes" id="UP001296104">
    <property type="component" value="Unassembled WGS sequence"/>
</dbReference>
<gene>
    <name evidence="8" type="ORF">LECACI_7A006723</name>
</gene>
<evidence type="ECO:0000313" key="8">
    <source>
        <dbReference type="EMBL" id="CAK4031565.1"/>
    </source>
</evidence>
<keyword evidence="2 6" id="KW-0812">Transmembrane</keyword>
<evidence type="ECO:0000256" key="3">
    <source>
        <dbReference type="ARBA" id="ARBA00022989"/>
    </source>
</evidence>
<evidence type="ECO:0000256" key="5">
    <source>
        <dbReference type="SAM" id="MobiDB-lite"/>
    </source>
</evidence>
<evidence type="ECO:0000256" key="4">
    <source>
        <dbReference type="ARBA" id="ARBA00023136"/>
    </source>
</evidence>
<comment type="subcellular location">
    <subcellularLocation>
        <location evidence="1">Membrane</location>
        <topology evidence="1">Single-pass membrane protein</topology>
    </subcellularLocation>
</comment>
<evidence type="ECO:0000313" key="9">
    <source>
        <dbReference type="Proteomes" id="UP001296104"/>
    </source>
</evidence>
<keyword evidence="4 6" id="KW-0472">Membrane</keyword>
<evidence type="ECO:0008006" key="10">
    <source>
        <dbReference type="Google" id="ProtNLM"/>
    </source>
</evidence>